<dbReference type="AlphaFoldDB" id="X1GJS4"/>
<accession>X1GJS4</accession>
<keyword evidence="1" id="KW-0812">Transmembrane</keyword>
<dbReference type="EMBL" id="BARU01021225">
    <property type="protein sequence ID" value="GAH58171.1"/>
    <property type="molecule type" value="Genomic_DNA"/>
</dbReference>
<evidence type="ECO:0000313" key="2">
    <source>
        <dbReference type="EMBL" id="GAH58171.1"/>
    </source>
</evidence>
<keyword evidence="1" id="KW-0472">Membrane</keyword>
<feature type="non-terminal residue" evidence="2">
    <location>
        <position position="1"/>
    </location>
</feature>
<protein>
    <submittedName>
        <fullName evidence="2">Uncharacterized protein</fullName>
    </submittedName>
</protein>
<name>X1GJS4_9ZZZZ</name>
<keyword evidence="1" id="KW-1133">Transmembrane helix</keyword>
<feature type="transmembrane region" description="Helical" evidence="1">
    <location>
        <begin position="20"/>
        <end position="42"/>
    </location>
</feature>
<organism evidence="2">
    <name type="scientific">marine sediment metagenome</name>
    <dbReference type="NCBI Taxonomy" id="412755"/>
    <lineage>
        <taxon>unclassified sequences</taxon>
        <taxon>metagenomes</taxon>
        <taxon>ecological metagenomes</taxon>
    </lineage>
</organism>
<comment type="caution">
    <text evidence="2">The sequence shown here is derived from an EMBL/GenBank/DDBJ whole genome shotgun (WGS) entry which is preliminary data.</text>
</comment>
<sequence>NVFAILLASGAFVTFRVPPAYAGLGEIVSVVPVVLTAATLLMKQFGKVSRQ</sequence>
<evidence type="ECO:0000256" key="1">
    <source>
        <dbReference type="SAM" id="Phobius"/>
    </source>
</evidence>
<reference evidence="2" key="1">
    <citation type="journal article" date="2014" name="Front. Microbiol.">
        <title>High frequency of phylogenetically diverse reductive dehalogenase-homologous genes in deep subseafloor sedimentary metagenomes.</title>
        <authorList>
            <person name="Kawai M."/>
            <person name="Futagami T."/>
            <person name="Toyoda A."/>
            <person name="Takaki Y."/>
            <person name="Nishi S."/>
            <person name="Hori S."/>
            <person name="Arai W."/>
            <person name="Tsubouchi T."/>
            <person name="Morono Y."/>
            <person name="Uchiyama I."/>
            <person name="Ito T."/>
            <person name="Fujiyama A."/>
            <person name="Inagaki F."/>
            <person name="Takami H."/>
        </authorList>
    </citation>
    <scope>NUCLEOTIDE SEQUENCE</scope>
    <source>
        <strain evidence="2">Expedition CK06-06</strain>
    </source>
</reference>
<gene>
    <name evidence="2" type="ORF">S03H2_34753</name>
</gene>
<proteinExistence type="predicted"/>